<comment type="caution">
    <text evidence="2">The sequence shown here is derived from an EMBL/GenBank/DDBJ whole genome shotgun (WGS) entry which is preliminary data.</text>
</comment>
<protein>
    <recommendedName>
        <fullName evidence="1">FAD-dependent urate hydroxylase HpyO/Asp monooxygenase CreE-like FAD/NAD(P)-binding domain-containing protein</fullName>
    </recommendedName>
</protein>
<dbReference type="AlphaFoldDB" id="A0A0R2JF23"/>
<reference evidence="2 3" key="1">
    <citation type="journal article" date="2015" name="Genome Announc.">
        <title>Expanding the biotechnology potential of lactobacilli through comparative genomics of 213 strains and associated genera.</title>
        <authorList>
            <person name="Sun Z."/>
            <person name="Harris H.M."/>
            <person name="McCann A."/>
            <person name="Guo C."/>
            <person name="Argimon S."/>
            <person name="Zhang W."/>
            <person name="Yang X."/>
            <person name="Jeffery I.B."/>
            <person name="Cooney J.C."/>
            <person name="Kagawa T.F."/>
            <person name="Liu W."/>
            <person name="Song Y."/>
            <person name="Salvetti E."/>
            <person name="Wrobel A."/>
            <person name="Rasinkangas P."/>
            <person name="Parkhill J."/>
            <person name="Rea M.C."/>
            <person name="O'Sullivan O."/>
            <person name="Ritari J."/>
            <person name="Douillard F.P."/>
            <person name="Paul Ross R."/>
            <person name="Yang R."/>
            <person name="Briner A.E."/>
            <person name="Felis G.E."/>
            <person name="de Vos W.M."/>
            <person name="Barrangou R."/>
            <person name="Klaenhammer T.R."/>
            <person name="Caufield P.W."/>
            <person name="Cui Y."/>
            <person name="Zhang H."/>
            <person name="O'Toole P.W."/>
        </authorList>
    </citation>
    <scope>NUCLEOTIDE SEQUENCE [LARGE SCALE GENOMIC DNA]</scope>
    <source>
        <strain evidence="2 3">DSM 20014</strain>
    </source>
</reference>
<dbReference type="InterPro" id="IPR036188">
    <property type="entry name" value="FAD/NAD-bd_sf"/>
</dbReference>
<dbReference type="PATRIC" id="fig|1620.3.peg.1030"/>
<accession>A0A0R2JF23</accession>
<dbReference type="InterPro" id="IPR052189">
    <property type="entry name" value="L-asp_N-monooxygenase_NS-form"/>
</dbReference>
<dbReference type="Pfam" id="PF13454">
    <property type="entry name" value="NAD_binding_9"/>
    <property type="match status" value="1"/>
</dbReference>
<evidence type="ECO:0000313" key="2">
    <source>
        <dbReference type="EMBL" id="KRN75966.1"/>
    </source>
</evidence>
<gene>
    <name evidence="2" type="ORF">IV67_GL001015</name>
</gene>
<keyword evidence="3" id="KW-1185">Reference proteome</keyword>
<dbReference type="SUPFAM" id="SSF51905">
    <property type="entry name" value="FAD/NAD(P)-binding domain"/>
    <property type="match status" value="1"/>
</dbReference>
<evidence type="ECO:0000259" key="1">
    <source>
        <dbReference type="Pfam" id="PF13454"/>
    </source>
</evidence>
<sequence>MNIVLIGAGPRNLVLAERLVAYANASQSDQTITLADPYPIGGAVWHADQNPEFIANTISQHLTLFSDDTVDKKLPATAGPNFYEWVHQDAAEYLQTHAFKNKDAFLTEIATLDPNHFSSRALFGLYASYYFETIQNQTNAHTHLNYKQSKVTAVEPATNDTFKITFADETTVIADAVAYAPGYTSAQLTEQEQAFKDAASKHLDWHYLQPMQPSEAPLKSIRRNENVLIRGLGLSFFDYISGLTIGRGGRYERRANDQLVYISSGDEPHIIAGSRTGTLPRSKAFNQKASAESYDGLFFTTENIDAHAQHGKISYDNLYALFEKEMTYKYYFNLMSDTAVNWPFNRRDFLLALQTSEDLNATAIEFGIPEHLRIDWSTILNPLADAPSDYQQFIEDYLQADITDAKKGNDNAPFAGTFELLKDLRGKLRNYLEQDYLDVDEFEKFLKQFNPINRLLNIGPPILRTEQLQALMRAGIITIAAPQFKVEVTDNGYKVTDEQGNSWTSTQLVEARLPGITLQHTADPVLQSLSAAGLITDVQLARSDGSTFEIDAVYNDRKTLQAIDAHGVHLDNLFIFGTPTEGWNWFTSFAPRPNVNDKNLRDAETIAHQIFNH</sequence>
<dbReference type="EMBL" id="JQCD01000031">
    <property type="protein sequence ID" value="KRN75966.1"/>
    <property type="molecule type" value="Genomic_DNA"/>
</dbReference>
<dbReference type="InterPro" id="IPR038732">
    <property type="entry name" value="HpyO/CreE_NAD-binding"/>
</dbReference>
<dbReference type="OrthoDB" id="6309046at2"/>
<evidence type="ECO:0000313" key="3">
    <source>
        <dbReference type="Proteomes" id="UP000051673"/>
    </source>
</evidence>
<feature type="domain" description="FAD-dependent urate hydroxylase HpyO/Asp monooxygenase CreE-like FAD/NAD(P)-binding" evidence="1">
    <location>
        <begin position="4"/>
        <end position="182"/>
    </location>
</feature>
<dbReference type="RefSeq" id="WP_057788771.1">
    <property type="nucleotide sequence ID" value="NZ_JQCD01000031.1"/>
</dbReference>
<dbReference type="PANTHER" id="PTHR40254:SF1">
    <property type="entry name" value="BLR0577 PROTEIN"/>
    <property type="match status" value="1"/>
</dbReference>
<dbReference type="STRING" id="1620.IV67_GL001015"/>
<dbReference type="Proteomes" id="UP000051673">
    <property type="component" value="Unassembled WGS sequence"/>
</dbReference>
<dbReference type="PANTHER" id="PTHR40254">
    <property type="entry name" value="BLR0577 PROTEIN"/>
    <property type="match status" value="1"/>
</dbReference>
<organism evidence="2 3">
    <name type="scientific">Weissella minor</name>
    <dbReference type="NCBI Taxonomy" id="1620"/>
    <lineage>
        <taxon>Bacteria</taxon>
        <taxon>Bacillati</taxon>
        <taxon>Bacillota</taxon>
        <taxon>Bacilli</taxon>
        <taxon>Lactobacillales</taxon>
        <taxon>Lactobacillaceae</taxon>
        <taxon>Weissella</taxon>
    </lineage>
</organism>
<proteinExistence type="predicted"/>
<name>A0A0R2JF23_9LACO</name>